<dbReference type="InterPro" id="IPR051448">
    <property type="entry name" value="CdaR-like_regulators"/>
</dbReference>
<dbReference type="Pfam" id="PF14361">
    <property type="entry name" value="RsbRD_N"/>
    <property type="match status" value="1"/>
</dbReference>
<evidence type="ECO:0000259" key="4">
    <source>
        <dbReference type="Pfam" id="PF14361"/>
    </source>
</evidence>
<evidence type="ECO:0000259" key="5">
    <source>
        <dbReference type="Pfam" id="PF17853"/>
    </source>
</evidence>
<dbReference type="InterPro" id="IPR041522">
    <property type="entry name" value="CdaR_GGDEF"/>
</dbReference>
<evidence type="ECO:0000256" key="2">
    <source>
        <dbReference type="SAM" id="MobiDB-lite"/>
    </source>
</evidence>
<dbReference type="PANTHER" id="PTHR33744:SF1">
    <property type="entry name" value="DNA-BINDING TRANSCRIPTIONAL ACTIVATOR ADER"/>
    <property type="match status" value="1"/>
</dbReference>
<dbReference type="InterPro" id="IPR042070">
    <property type="entry name" value="PucR_C-HTH_sf"/>
</dbReference>
<evidence type="ECO:0000313" key="7">
    <source>
        <dbReference type="Proteomes" id="UP000180166"/>
    </source>
</evidence>
<feature type="domain" description="RsbT co-antagonist protein RsbRD N-terminal" evidence="4">
    <location>
        <begin position="42"/>
        <end position="179"/>
    </location>
</feature>
<proteinExistence type="inferred from homology"/>
<gene>
    <name evidence="6" type="ORF">NS506_03144</name>
</gene>
<protein>
    <recommendedName>
        <fullName evidence="8">PucR family transcriptional regulator</fullName>
    </recommendedName>
</protein>
<feature type="domain" description="CdaR GGDEF-like" evidence="5">
    <location>
        <begin position="189"/>
        <end position="299"/>
    </location>
</feature>
<comment type="similarity">
    <text evidence="1">Belongs to the CdaR family.</text>
</comment>
<dbReference type="InterPro" id="IPR025736">
    <property type="entry name" value="PucR_C-HTH_dom"/>
</dbReference>
<evidence type="ECO:0000259" key="3">
    <source>
        <dbReference type="Pfam" id="PF13556"/>
    </source>
</evidence>
<dbReference type="PANTHER" id="PTHR33744">
    <property type="entry name" value="CARBOHYDRATE DIACID REGULATOR"/>
    <property type="match status" value="1"/>
</dbReference>
<reference evidence="6 7" key="1">
    <citation type="submission" date="2016-10" db="EMBL/GenBank/DDBJ databases">
        <title>Genome sequence of Nocardia seriolae strain EM150506, isolated from Anguila japonica.</title>
        <authorList>
            <person name="Han H.-J."/>
        </authorList>
    </citation>
    <scope>NUCLEOTIDE SEQUENCE [LARGE SCALE GENOMIC DNA]</scope>
    <source>
        <strain evidence="6 7">EM150506</strain>
    </source>
</reference>
<dbReference type="InterPro" id="IPR025751">
    <property type="entry name" value="RsbRD_N_dom"/>
</dbReference>
<evidence type="ECO:0000256" key="1">
    <source>
        <dbReference type="ARBA" id="ARBA00006754"/>
    </source>
</evidence>
<sequence>MARRVGAGSGVRRRLKGMAAPRHPVPTLGTQRLAAACQAEVPELTKRLMAAIATDNPEWTDYTAVPRADLRDGCKRYLTRILELLRGQDPDPVGDDVAAAIGRRRAEQGVPLEAMLRTFRLGGQIVWEALLDKADDIGPSEIRQVGSVMWAVVDGMSSALVASYRTTELERVRSDERRRHSLMEDLLAGRAHDATFAARAGRELNLPPNGAYLVVVAQSAGGPPLHMGAEAALGVSGIRSVWHDRVDSTVGLVSLEHRDSSAVLQQLRPLIRGRAGVSPTVPGLASIDTGHGLAALALETVSGDAQGLLVSLDERYPEALLLRSPDLADLLVSRTLGPVLELPPKERDILLTTLAVWLAENCSAANAAPRLHCHRNTVINRLQRITMLLGRPLEGQRSYVELSLALAALELPGSTHD</sequence>
<accession>A0ABC8ASC2</accession>
<dbReference type="Pfam" id="PF13556">
    <property type="entry name" value="HTH_30"/>
    <property type="match status" value="1"/>
</dbReference>
<dbReference type="Proteomes" id="UP000180166">
    <property type="component" value="Chromosome"/>
</dbReference>
<dbReference type="AlphaFoldDB" id="A0ABC8ASC2"/>
<dbReference type="KEGG" id="nsr:NS506_03144"/>
<feature type="domain" description="PucR C-terminal helix-turn-helix" evidence="3">
    <location>
        <begin position="350"/>
        <end position="408"/>
    </location>
</feature>
<dbReference type="EMBL" id="CP017839">
    <property type="protein sequence ID" value="APA97200.1"/>
    <property type="molecule type" value="Genomic_DNA"/>
</dbReference>
<dbReference type="Pfam" id="PF17853">
    <property type="entry name" value="GGDEF_2"/>
    <property type="match status" value="1"/>
</dbReference>
<feature type="region of interest" description="Disordered" evidence="2">
    <location>
        <begin position="1"/>
        <end position="25"/>
    </location>
</feature>
<organism evidence="6 7">
    <name type="scientific">Nocardia seriolae</name>
    <dbReference type="NCBI Taxonomy" id="37332"/>
    <lineage>
        <taxon>Bacteria</taxon>
        <taxon>Bacillati</taxon>
        <taxon>Actinomycetota</taxon>
        <taxon>Actinomycetes</taxon>
        <taxon>Mycobacteriales</taxon>
        <taxon>Nocardiaceae</taxon>
        <taxon>Nocardia</taxon>
    </lineage>
</organism>
<evidence type="ECO:0008006" key="8">
    <source>
        <dbReference type="Google" id="ProtNLM"/>
    </source>
</evidence>
<name>A0ABC8ASC2_9NOCA</name>
<dbReference type="Gene3D" id="1.10.10.2840">
    <property type="entry name" value="PucR C-terminal helix-turn-helix domain"/>
    <property type="match status" value="1"/>
</dbReference>
<evidence type="ECO:0000313" key="6">
    <source>
        <dbReference type="EMBL" id="APA97200.1"/>
    </source>
</evidence>